<dbReference type="EMBL" id="CP148753">
    <property type="protein sequence ID" value="WXR75255.1"/>
    <property type="molecule type" value="Genomic_DNA"/>
</dbReference>
<dbReference type="EC" id="4.2.1.17" evidence="3"/>
<reference evidence="3 5" key="1">
    <citation type="submission" date="2018-07" db="EMBL/GenBank/DDBJ databases">
        <authorList>
            <person name="Peeters C."/>
        </authorList>
    </citation>
    <scope>NUCLEOTIDE SEQUENCE [LARGE SCALE GENOMIC DNA]</scope>
    <source>
        <strain evidence="3 5">LMG 30378</strain>
    </source>
</reference>
<dbReference type="FunFam" id="3.90.226.10:FF:000009">
    <property type="entry name" value="Carnitinyl-CoA dehydratase"/>
    <property type="match status" value="1"/>
</dbReference>
<dbReference type="Proteomes" id="UP001456224">
    <property type="component" value="Chromosome"/>
</dbReference>
<evidence type="ECO:0000313" key="5">
    <source>
        <dbReference type="Proteomes" id="UP000289465"/>
    </source>
</evidence>
<evidence type="ECO:0000313" key="3">
    <source>
        <dbReference type="EMBL" id="SSW67872.1"/>
    </source>
</evidence>
<dbReference type="FunFam" id="1.10.12.10:FF:000001">
    <property type="entry name" value="Probable enoyl-CoA hydratase, mitochondrial"/>
    <property type="match status" value="1"/>
</dbReference>
<dbReference type="Gene3D" id="1.10.12.10">
    <property type="entry name" value="Lyase 2-enoyl-coa Hydratase, Chain A, domain 2"/>
    <property type="match status" value="1"/>
</dbReference>
<evidence type="ECO:0000313" key="4">
    <source>
        <dbReference type="EMBL" id="WXR75255.1"/>
    </source>
</evidence>
<gene>
    <name evidence="3" type="primary">dpgD_2</name>
    <name evidence="3" type="ORF">AVE30378_02756</name>
    <name evidence="4" type="ORF">WHX56_07060</name>
</gene>
<dbReference type="Pfam" id="PF00378">
    <property type="entry name" value="ECH_1"/>
    <property type="match status" value="1"/>
</dbReference>
<dbReference type="AlphaFoldDB" id="A0A446CJ19"/>
<dbReference type="CDD" id="cd06558">
    <property type="entry name" value="crotonase-like"/>
    <property type="match status" value="1"/>
</dbReference>
<dbReference type="OrthoDB" id="9774843at2"/>
<dbReference type="InterPro" id="IPR001753">
    <property type="entry name" value="Enoyl-CoA_hydra/iso"/>
</dbReference>
<dbReference type="PANTHER" id="PTHR11941">
    <property type="entry name" value="ENOYL-COA HYDRATASE-RELATED"/>
    <property type="match status" value="1"/>
</dbReference>
<keyword evidence="6" id="KW-1185">Reference proteome</keyword>
<dbReference type="EMBL" id="UFQC01000013">
    <property type="protein sequence ID" value="SSW67872.1"/>
    <property type="molecule type" value="Genomic_DNA"/>
</dbReference>
<dbReference type="GO" id="GO:0006635">
    <property type="term" value="P:fatty acid beta-oxidation"/>
    <property type="evidence" value="ECO:0007669"/>
    <property type="project" value="TreeGrafter"/>
</dbReference>
<proteinExistence type="inferred from homology"/>
<dbReference type="SUPFAM" id="SSF52096">
    <property type="entry name" value="ClpP/crotonase"/>
    <property type="match status" value="1"/>
</dbReference>
<dbReference type="Gene3D" id="3.90.226.10">
    <property type="entry name" value="2-enoyl-CoA Hydratase, Chain A, domain 1"/>
    <property type="match status" value="1"/>
</dbReference>
<comment type="similarity">
    <text evidence="1">Belongs to the enoyl-CoA hydratase/isomerase family.</text>
</comment>
<evidence type="ECO:0000256" key="2">
    <source>
        <dbReference type="ARBA" id="ARBA00023239"/>
    </source>
</evidence>
<dbReference type="InterPro" id="IPR029045">
    <property type="entry name" value="ClpP/crotonase-like_dom_sf"/>
</dbReference>
<dbReference type="RefSeq" id="WP_129241465.1">
    <property type="nucleotide sequence ID" value="NZ_CP148753.1"/>
</dbReference>
<protein>
    <submittedName>
        <fullName evidence="4">Enoyl-CoA hydratase-related protein</fullName>
    </submittedName>
    <submittedName>
        <fullName evidence="3">Enoyl-CoA-hydratase</fullName>
        <ecNumber evidence="3">4.2.1.17</ecNumber>
    </submittedName>
</protein>
<evidence type="ECO:0000313" key="6">
    <source>
        <dbReference type="Proteomes" id="UP001456224"/>
    </source>
</evidence>
<sequence length="258" mass="27779">MALDIAVQDHVATLTLNRPEAMNSIDPEMRGQLHAAWKRIKEDDDIRVAILTGAGDKAFCTGSDLKKTMPPKESFAELAFGRAHSDHLLEGLDTDKPLICAINGYAMGGGMELALACDIRVASDNAVFALSEVRIGSIPGAGGTQRLPRAIGASNAMLMLLTGDRVDAAEALRIGLVSKVVGRDELLPAAREIALRIAQNAPLSVRSIKRLVTSGADMPLPAALDNERYVFGLLRDTADRIEGRRAFQEKRPPVYQGR</sequence>
<dbReference type="PANTHER" id="PTHR11941:SF54">
    <property type="entry name" value="ENOYL-COA HYDRATASE, MITOCHONDRIAL"/>
    <property type="match status" value="1"/>
</dbReference>
<organism evidence="3 5">
    <name type="scientific">Achromobacter veterisilvae</name>
    <dbReference type="NCBI Taxonomy" id="2069367"/>
    <lineage>
        <taxon>Bacteria</taxon>
        <taxon>Pseudomonadati</taxon>
        <taxon>Pseudomonadota</taxon>
        <taxon>Betaproteobacteria</taxon>
        <taxon>Burkholderiales</taxon>
        <taxon>Alcaligenaceae</taxon>
        <taxon>Achromobacter</taxon>
    </lineage>
</organism>
<name>A0A446CJ19_9BURK</name>
<accession>A0A446CJ19</accession>
<keyword evidence="2 3" id="KW-0456">Lyase</keyword>
<dbReference type="InterPro" id="IPR014748">
    <property type="entry name" value="Enoyl-CoA_hydra_C"/>
</dbReference>
<dbReference type="GO" id="GO:0004300">
    <property type="term" value="F:enoyl-CoA hydratase activity"/>
    <property type="evidence" value="ECO:0007669"/>
    <property type="project" value="UniProtKB-EC"/>
</dbReference>
<dbReference type="Proteomes" id="UP000289465">
    <property type="component" value="Unassembled WGS sequence"/>
</dbReference>
<evidence type="ECO:0000256" key="1">
    <source>
        <dbReference type="ARBA" id="ARBA00005254"/>
    </source>
</evidence>
<reference evidence="4 6" key="2">
    <citation type="submission" date="2024-03" db="EMBL/GenBank/DDBJ databases">
        <title>Reference genomes for the five species model microbial community.</title>
        <authorList>
            <person name="Padfield D."/>
        </authorList>
    </citation>
    <scope>NUCLEOTIDE SEQUENCE [LARGE SCALE GENOMIC DNA]</scope>
    <source>
        <strain evidence="4 6">AB1</strain>
    </source>
</reference>